<name>A0A3P3XJ55_9SPIR</name>
<dbReference type="Gene3D" id="3.40.30.10">
    <property type="entry name" value="Glutaredoxin"/>
    <property type="match status" value="1"/>
</dbReference>
<reference evidence="1" key="1">
    <citation type="submission" date="2017-02" db="EMBL/GenBank/DDBJ databases">
        <authorList>
            <person name="Regsiter A."/>
            <person name="William W."/>
        </authorList>
    </citation>
    <scope>NUCLEOTIDE SEQUENCE</scope>
    <source>
        <strain evidence="1">Bib</strain>
    </source>
</reference>
<organism evidence="1">
    <name type="scientific">uncultured spirochete</name>
    <dbReference type="NCBI Taxonomy" id="156406"/>
    <lineage>
        <taxon>Bacteria</taxon>
        <taxon>Pseudomonadati</taxon>
        <taxon>Spirochaetota</taxon>
        <taxon>Spirochaetia</taxon>
        <taxon>Spirochaetales</taxon>
        <taxon>environmental samples</taxon>
    </lineage>
</organism>
<dbReference type="AlphaFoldDB" id="A0A3P3XJ55"/>
<dbReference type="EMBL" id="FWDM01000022">
    <property type="protein sequence ID" value="SLM13419.1"/>
    <property type="molecule type" value="Genomic_DNA"/>
</dbReference>
<accession>A0A3P3XJ55</accession>
<evidence type="ECO:0000313" key="1">
    <source>
        <dbReference type="EMBL" id="SLM13419.1"/>
    </source>
</evidence>
<dbReference type="InterPro" id="IPR036249">
    <property type="entry name" value="Thioredoxin-like_sf"/>
</dbReference>
<proteinExistence type="predicted"/>
<gene>
    <name evidence="1" type="ORF">SPIROBIBN47_290057</name>
</gene>
<protein>
    <submittedName>
        <fullName evidence="1">Uncharacterized protein</fullName>
    </submittedName>
</protein>
<dbReference type="Pfam" id="PF01257">
    <property type="entry name" value="2Fe-2S_thioredx"/>
    <property type="match status" value="1"/>
</dbReference>
<sequence length="91" mass="10010">MKPIKVRVCVGTNCCYAGSETLLDMLENDVDLSAFIEVEAVPCKNKACDGGRNSPVVEIENKVLLNATPEIVMEEIERLATARIIEETQRA</sequence>
<dbReference type="SUPFAM" id="SSF52833">
    <property type="entry name" value="Thioredoxin-like"/>
    <property type="match status" value="1"/>
</dbReference>